<name>A0AAN8U2W6_SOLBU</name>
<sequence length="103" mass="12140">MIWEIIIVIRRAMDVRIMVIMGAMIIAMINSRMRMRATISKDNIRKMLNTTLMVKIKRKKTLVVAPMMMREHVRGLNLTPRVKMVPMMMPEHITLPTPRIKVR</sequence>
<dbReference type="EMBL" id="JBANQN010000002">
    <property type="protein sequence ID" value="KAK6796141.1"/>
    <property type="molecule type" value="Genomic_DNA"/>
</dbReference>
<proteinExistence type="predicted"/>
<dbReference type="AlphaFoldDB" id="A0AAN8U2W6"/>
<evidence type="ECO:0000313" key="1">
    <source>
        <dbReference type="EMBL" id="KAK6796141.1"/>
    </source>
</evidence>
<comment type="caution">
    <text evidence="1">The sequence shown here is derived from an EMBL/GenBank/DDBJ whole genome shotgun (WGS) entry which is preliminary data.</text>
</comment>
<organism evidence="1 2">
    <name type="scientific">Solanum bulbocastanum</name>
    <name type="common">Wild potato</name>
    <dbReference type="NCBI Taxonomy" id="147425"/>
    <lineage>
        <taxon>Eukaryota</taxon>
        <taxon>Viridiplantae</taxon>
        <taxon>Streptophyta</taxon>
        <taxon>Embryophyta</taxon>
        <taxon>Tracheophyta</taxon>
        <taxon>Spermatophyta</taxon>
        <taxon>Magnoliopsida</taxon>
        <taxon>eudicotyledons</taxon>
        <taxon>Gunneridae</taxon>
        <taxon>Pentapetalae</taxon>
        <taxon>asterids</taxon>
        <taxon>lamiids</taxon>
        <taxon>Solanales</taxon>
        <taxon>Solanaceae</taxon>
        <taxon>Solanoideae</taxon>
        <taxon>Solaneae</taxon>
        <taxon>Solanum</taxon>
    </lineage>
</organism>
<protein>
    <submittedName>
        <fullName evidence="1">Uncharacterized protein</fullName>
    </submittedName>
</protein>
<accession>A0AAN8U2W6</accession>
<gene>
    <name evidence="1" type="ORF">RDI58_003842</name>
</gene>
<reference evidence="1 2" key="1">
    <citation type="submission" date="2024-02" db="EMBL/GenBank/DDBJ databases">
        <title>de novo genome assembly of Solanum bulbocastanum strain 11H21.</title>
        <authorList>
            <person name="Hosaka A.J."/>
        </authorList>
    </citation>
    <scope>NUCLEOTIDE SEQUENCE [LARGE SCALE GENOMIC DNA]</scope>
    <source>
        <tissue evidence="1">Young leaves</tissue>
    </source>
</reference>
<evidence type="ECO:0000313" key="2">
    <source>
        <dbReference type="Proteomes" id="UP001371456"/>
    </source>
</evidence>
<dbReference type="Proteomes" id="UP001371456">
    <property type="component" value="Unassembled WGS sequence"/>
</dbReference>
<keyword evidence="2" id="KW-1185">Reference proteome</keyword>